<dbReference type="RefSeq" id="XP_026486799.2">
    <property type="nucleotide sequence ID" value="XM_026631014.2"/>
</dbReference>
<dbReference type="Pfam" id="PF08568">
    <property type="entry name" value="Kinetochor_Ybp2"/>
    <property type="match status" value="1"/>
</dbReference>
<dbReference type="Proteomes" id="UP001652626">
    <property type="component" value="Chromosome 16"/>
</dbReference>
<sequence length="578" mass="65190">MEKSVVDLISSCLDSGNYKEALSASTNEKYANDLNNNCWDLITAVIGKIEDDTLILKPSLYGTCETLLSNIVKQCSPEEALFEFIEQIQVAKNNAQFAIVLDPVQQLLIKLSTKRFRSLEFTLDSMSTYISSIPLPEHQLEGKERLLMDSDVNIRRIIKIYSLLPPFYNPLIKEITLANANNTTKDILAAFLISLLGKPLIYVDLDPDCNANSEARICTSSIIQDICILVKNVNKLLDYVEFHHKQSLKPKSRNILTDNEEKLSPYDDKEKINMTTLSGLFYGIYSGHFEVPEYAVPAVYSISYVVHINLFCVLHLLSFAEYGPVAKGMGLCTKILNQYPTNTSHSVLKNSIHYSLCQSLVNIAIYSSYDTLRKEAVKLISNHINKFEYKGRCMLIKYILNNANHSGMIGYAITLYKNSIEDAFKESELPDCFTGPQLLGMIKNMCYLPHGAESDLVELADQIITALNFLRYLALKDNLNRTGIRECFTIIEDDYLKKLRTALNMSRAHYEVKLMDINNSKGLPEEQVDISINVGGNMLDKIPTESKKQIIHSALNAFHLIEGLVARLSECIVINKSQ</sequence>
<evidence type="ECO:0000313" key="1">
    <source>
        <dbReference type="Proteomes" id="UP001652626"/>
    </source>
</evidence>
<keyword evidence="1" id="KW-1185">Reference proteome</keyword>
<dbReference type="PANTHER" id="PTHR15430">
    <property type="entry name" value="GLOMULIN"/>
    <property type="match status" value="1"/>
</dbReference>
<dbReference type="OrthoDB" id="619536at2759"/>
<dbReference type="GO" id="GO:0005737">
    <property type="term" value="C:cytoplasm"/>
    <property type="evidence" value="ECO:0007669"/>
    <property type="project" value="TreeGrafter"/>
</dbReference>
<proteinExistence type="predicted"/>
<dbReference type="GeneID" id="113393903"/>
<protein>
    <submittedName>
        <fullName evidence="2">Glomulin-like isoform X1</fullName>
    </submittedName>
</protein>
<gene>
    <name evidence="2" type="primary">LOC113393903</name>
</gene>
<dbReference type="AlphaFoldDB" id="A0A8B8HPM7"/>
<dbReference type="PANTHER" id="PTHR15430:SF1">
    <property type="entry name" value="GLOMULIN"/>
    <property type="match status" value="1"/>
</dbReference>
<dbReference type="InterPro" id="IPR013877">
    <property type="entry name" value="YAP-bd/ALF4/Glomulin"/>
</dbReference>
<organism evidence="1 2">
    <name type="scientific">Vanessa tameamea</name>
    <name type="common">Kamehameha butterfly</name>
    <dbReference type="NCBI Taxonomy" id="334116"/>
    <lineage>
        <taxon>Eukaryota</taxon>
        <taxon>Metazoa</taxon>
        <taxon>Ecdysozoa</taxon>
        <taxon>Arthropoda</taxon>
        <taxon>Hexapoda</taxon>
        <taxon>Insecta</taxon>
        <taxon>Pterygota</taxon>
        <taxon>Neoptera</taxon>
        <taxon>Endopterygota</taxon>
        <taxon>Lepidoptera</taxon>
        <taxon>Glossata</taxon>
        <taxon>Ditrysia</taxon>
        <taxon>Papilionoidea</taxon>
        <taxon>Nymphalidae</taxon>
        <taxon>Nymphalinae</taxon>
        <taxon>Vanessa</taxon>
    </lineage>
</organism>
<accession>A0A8B8HPM7</accession>
<dbReference type="OMA" id="TLCPMEH"/>
<dbReference type="InterPro" id="IPR019516">
    <property type="entry name" value="Glomulin/ALF4"/>
</dbReference>
<evidence type="ECO:0000313" key="2">
    <source>
        <dbReference type="RefSeq" id="XP_026486799.2"/>
    </source>
</evidence>
<name>A0A8B8HPM7_VANTA</name>
<reference evidence="2" key="1">
    <citation type="submission" date="2025-08" db="UniProtKB">
        <authorList>
            <consortium name="RefSeq"/>
        </authorList>
    </citation>
    <scope>IDENTIFICATION</scope>
    <source>
        <tissue evidence="2">Whole body</tissue>
    </source>
</reference>
<dbReference type="GO" id="GO:0055105">
    <property type="term" value="F:ubiquitin-protein transferase inhibitor activity"/>
    <property type="evidence" value="ECO:0007669"/>
    <property type="project" value="TreeGrafter"/>
</dbReference>